<keyword evidence="3" id="KW-1185">Reference proteome</keyword>
<dbReference type="Pfam" id="PF07035">
    <property type="entry name" value="RMC1_C"/>
    <property type="match status" value="1"/>
</dbReference>
<dbReference type="GO" id="GO:0010506">
    <property type="term" value="P:regulation of autophagy"/>
    <property type="evidence" value="ECO:0007669"/>
    <property type="project" value="InterPro"/>
</dbReference>
<gene>
    <name evidence="2" type="ORF">SteCoe_3144</name>
</gene>
<evidence type="ECO:0000313" key="3">
    <source>
        <dbReference type="Proteomes" id="UP000187209"/>
    </source>
</evidence>
<dbReference type="InterPro" id="IPR009755">
    <property type="entry name" value="RMC1_C"/>
</dbReference>
<dbReference type="OrthoDB" id="305976at2759"/>
<dbReference type="EMBL" id="MPUH01000036">
    <property type="protein sequence ID" value="OMJ93820.1"/>
    <property type="molecule type" value="Genomic_DNA"/>
</dbReference>
<feature type="domain" description="Mic1" evidence="1">
    <location>
        <begin position="372"/>
        <end position="598"/>
    </location>
</feature>
<name>A0A1R2CXW8_9CILI</name>
<accession>A0A1R2CXW8</accession>
<sequence>MEIKEIGRWESGENTEIFFDKIFKHFIVRNGPQIELKPLGLSASFSLSMDKNSQVICQQNFFQLRVNAIRNIMSVLTESGEFIFFRYSAYKKFKVTLDKGKILGFNFISNPNCECFFFIVTQGGLYLYKMKTNTSKLKLIKCFLMQVNDFVFEVNEGILTIISTGGKLSLFYLYQPKRSKMYQGPSFSLTLNSSLSHSISTGSQGANLLKYKPRLDYNQVQIYKIYDHNYLVHLNNLQGFLHFYRILPDKAPDLYAQFSINQGIYGLGLTENLVILQSYNTQETLIYDIQSQINEYLIKVSHSEITEPSTNHRLSAEFAMRIDLTSDFFYVSDEVTIDLKKKSFKLFEINPAALIENHPDDVKIIIFLLRRDKCKMIVLEKLKESLILKTPLKKLEIIFSTLACAYKIAKNDSRITIGRKLSEATEHLELSPTEMDPNVEVKLESGVTVLMQSDIYCSVFDPVYKNIEDYRYFAEVLFRFMYFLVQNRVQVHFSLQYLLFKVLVKIKDFIRIQKLVENLFFSDSQDIALFLTSLGKSGAAKDFPNCFIMGIDMLGRLGHYDLMVEELSDQGYYYDAICIGKMHGIPNTTLLELAKKSNIDYEH</sequence>
<evidence type="ECO:0000259" key="1">
    <source>
        <dbReference type="Pfam" id="PF07035"/>
    </source>
</evidence>
<proteinExistence type="predicted"/>
<dbReference type="Proteomes" id="UP000187209">
    <property type="component" value="Unassembled WGS sequence"/>
</dbReference>
<dbReference type="PANTHER" id="PTHR12897">
    <property type="entry name" value="COLON CANCER-ASSOCIATED PROTEIN MIC1"/>
    <property type="match status" value="1"/>
</dbReference>
<dbReference type="PANTHER" id="PTHR12897:SF4">
    <property type="entry name" value="REGULATOR OF MON1-CCZ1 COMPLEX"/>
    <property type="match status" value="1"/>
</dbReference>
<comment type="caution">
    <text evidence="2">The sequence shown here is derived from an EMBL/GenBank/DDBJ whole genome shotgun (WGS) entry which is preliminary data.</text>
</comment>
<protein>
    <recommendedName>
        <fullName evidence="1">Mic1 domain-containing protein</fullName>
    </recommendedName>
</protein>
<dbReference type="GO" id="GO:0005765">
    <property type="term" value="C:lysosomal membrane"/>
    <property type="evidence" value="ECO:0007669"/>
    <property type="project" value="TreeGrafter"/>
</dbReference>
<dbReference type="GO" id="GO:0031902">
    <property type="term" value="C:late endosome membrane"/>
    <property type="evidence" value="ECO:0007669"/>
    <property type="project" value="TreeGrafter"/>
</dbReference>
<evidence type="ECO:0000313" key="2">
    <source>
        <dbReference type="EMBL" id="OMJ93820.1"/>
    </source>
</evidence>
<reference evidence="2 3" key="1">
    <citation type="submission" date="2016-11" db="EMBL/GenBank/DDBJ databases">
        <title>The macronuclear genome of Stentor coeruleus: a giant cell with tiny introns.</title>
        <authorList>
            <person name="Slabodnick M."/>
            <person name="Ruby J.G."/>
            <person name="Reiff S.B."/>
            <person name="Swart E.C."/>
            <person name="Gosai S."/>
            <person name="Prabakaran S."/>
            <person name="Witkowska E."/>
            <person name="Larue G.E."/>
            <person name="Fisher S."/>
            <person name="Freeman R.M."/>
            <person name="Gunawardena J."/>
            <person name="Chu W."/>
            <person name="Stover N.A."/>
            <person name="Gregory B.D."/>
            <person name="Nowacki M."/>
            <person name="Derisi J."/>
            <person name="Roy S.W."/>
            <person name="Marshall W.F."/>
            <person name="Sood P."/>
        </authorList>
    </citation>
    <scope>NUCLEOTIDE SEQUENCE [LARGE SCALE GENOMIC DNA]</scope>
    <source>
        <strain evidence="2">WM001</strain>
    </source>
</reference>
<dbReference type="InterPro" id="IPR040371">
    <property type="entry name" value="RMC1"/>
</dbReference>
<organism evidence="2 3">
    <name type="scientific">Stentor coeruleus</name>
    <dbReference type="NCBI Taxonomy" id="5963"/>
    <lineage>
        <taxon>Eukaryota</taxon>
        <taxon>Sar</taxon>
        <taxon>Alveolata</taxon>
        <taxon>Ciliophora</taxon>
        <taxon>Postciliodesmatophora</taxon>
        <taxon>Heterotrichea</taxon>
        <taxon>Heterotrichida</taxon>
        <taxon>Stentoridae</taxon>
        <taxon>Stentor</taxon>
    </lineage>
</organism>
<dbReference type="AlphaFoldDB" id="A0A1R2CXW8"/>
<dbReference type="GO" id="GO:0035658">
    <property type="term" value="C:Mon1-Ccz1 complex"/>
    <property type="evidence" value="ECO:0007669"/>
    <property type="project" value="InterPro"/>
</dbReference>